<evidence type="ECO:0000313" key="2">
    <source>
        <dbReference type="Proteomes" id="UP000087171"/>
    </source>
</evidence>
<dbReference type="Proteomes" id="UP000087171">
    <property type="component" value="Chromosome Ca6"/>
</dbReference>
<gene>
    <name evidence="3" type="primary">LOC101505472</name>
</gene>
<dbReference type="PaxDb" id="3827-XP_004507057.1"/>
<organism evidence="2 3">
    <name type="scientific">Cicer arietinum</name>
    <name type="common">Chickpea</name>
    <name type="synonym">Garbanzo</name>
    <dbReference type="NCBI Taxonomy" id="3827"/>
    <lineage>
        <taxon>Eukaryota</taxon>
        <taxon>Viridiplantae</taxon>
        <taxon>Streptophyta</taxon>
        <taxon>Embryophyta</taxon>
        <taxon>Tracheophyta</taxon>
        <taxon>Spermatophyta</taxon>
        <taxon>Magnoliopsida</taxon>
        <taxon>eudicotyledons</taxon>
        <taxon>Gunneridae</taxon>
        <taxon>Pentapetalae</taxon>
        <taxon>rosids</taxon>
        <taxon>fabids</taxon>
        <taxon>Fabales</taxon>
        <taxon>Fabaceae</taxon>
        <taxon>Papilionoideae</taxon>
        <taxon>50 kb inversion clade</taxon>
        <taxon>NPAAA clade</taxon>
        <taxon>Hologalegina</taxon>
        <taxon>IRL clade</taxon>
        <taxon>Cicereae</taxon>
        <taxon>Cicer</taxon>
    </lineage>
</organism>
<comment type="similarity">
    <text evidence="1">Belongs to the ARG7 family.</text>
</comment>
<accession>A0A1S2YMP1</accession>
<reference evidence="3" key="2">
    <citation type="submission" date="2025-08" db="UniProtKB">
        <authorList>
            <consortium name="RefSeq"/>
        </authorList>
    </citation>
    <scope>IDENTIFICATION</scope>
    <source>
        <tissue evidence="3">Etiolated seedlings</tissue>
    </source>
</reference>
<dbReference type="OrthoDB" id="625231at2759"/>
<dbReference type="AlphaFoldDB" id="A0A1S2YMP1"/>
<keyword evidence="2" id="KW-1185">Reference proteome</keyword>
<dbReference type="GeneID" id="101505472"/>
<proteinExistence type="inferred from homology"/>
<dbReference type="RefSeq" id="XP_004507057.1">
    <property type="nucleotide sequence ID" value="XM_004507000.2"/>
</dbReference>
<evidence type="ECO:0000256" key="1">
    <source>
        <dbReference type="ARBA" id="ARBA00006974"/>
    </source>
</evidence>
<dbReference type="InterPro" id="IPR003676">
    <property type="entry name" value="SAUR_fam"/>
</dbReference>
<reference evidence="2" key="1">
    <citation type="journal article" date="2013" name="Nat. Biotechnol.">
        <title>Draft genome sequence of chickpea (Cicer arietinum) provides a resource for trait improvement.</title>
        <authorList>
            <person name="Varshney R.K."/>
            <person name="Song C."/>
            <person name="Saxena R.K."/>
            <person name="Azam S."/>
            <person name="Yu S."/>
            <person name="Sharpe A.G."/>
            <person name="Cannon S."/>
            <person name="Baek J."/>
            <person name="Rosen B.D."/>
            <person name="Tar'an B."/>
            <person name="Millan T."/>
            <person name="Zhang X."/>
            <person name="Ramsay L.D."/>
            <person name="Iwata A."/>
            <person name="Wang Y."/>
            <person name="Nelson W."/>
            <person name="Farmer A.D."/>
            <person name="Gaur P.M."/>
            <person name="Soderlund C."/>
            <person name="Penmetsa R.V."/>
            <person name="Xu C."/>
            <person name="Bharti A.K."/>
            <person name="He W."/>
            <person name="Winter P."/>
            <person name="Zhao S."/>
            <person name="Hane J.K."/>
            <person name="Carrasquilla-Garcia N."/>
            <person name="Condie J.A."/>
            <person name="Upadhyaya H.D."/>
            <person name="Luo M.C."/>
            <person name="Thudi M."/>
            <person name="Gowda C.L."/>
            <person name="Singh N.P."/>
            <person name="Lichtenzveig J."/>
            <person name="Gali K.K."/>
            <person name="Rubio J."/>
            <person name="Nadarajan N."/>
            <person name="Dolezel J."/>
            <person name="Bansal K.C."/>
            <person name="Xu X."/>
            <person name="Edwards D."/>
            <person name="Zhang G."/>
            <person name="Kahl G."/>
            <person name="Gil J."/>
            <person name="Singh K.B."/>
            <person name="Datta S.K."/>
            <person name="Jackson S.A."/>
            <person name="Wang J."/>
            <person name="Cook D.R."/>
        </authorList>
    </citation>
    <scope>NUCLEOTIDE SEQUENCE [LARGE SCALE GENOMIC DNA]</scope>
    <source>
        <strain evidence="2">cv. CDC Frontier</strain>
    </source>
</reference>
<evidence type="ECO:0000313" key="3">
    <source>
        <dbReference type="RefSeq" id="XP_004507057.1"/>
    </source>
</evidence>
<name>A0A1S2YMP1_CICAR</name>
<dbReference type="KEGG" id="cam:101505472"/>
<dbReference type="STRING" id="3827.A0A1S2YMP1"/>
<dbReference type="Pfam" id="PF02519">
    <property type="entry name" value="Auxin_inducible"/>
    <property type="match status" value="1"/>
</dbReference>
<protein>
    <submittedName>
        <fullName evidence="3">Auxin-induced protein X10A-like</fullName>
    </submittedName>
</protein>
<dbReference type="GO" id="GO:0009733">
    <property type="term" value="P:response to auxin"/>
    <property type="evidence" value="ECO:0007669"/>
    <property type="project" value="InterPro"/>
</dbReference>
<sequence>MGIYMLVEMIQHAKQILRLRSHLKYNYSKHHFSRKSPKKIVHRVPKGHFAVYVGDKKEDECIRRFVIPISYLKQPLFQALLSRAEEEFGFEHPMGNIVIPCAIHDFLTLTSHFDAL</sequence>
<dbReference type="PANTHER" id="PTHR31929">
    <property type="entry name" value="SAUR-LIKE AUXIN-RESPONSIVE PROTEIN FAMILY-RELATED"/>
    <property type="match status" value="1"/>
</dbReference>